<dbReference type="PROSITE" id="PS01312">
    <property type="entry name" value="SECA"/>
    <property type="match status" value="1"/>
</dbReference>
<proteinExistence type="inferred from homology"/>
<gene>
    <name evidence="10" type="primary">secA</name>
    <name evidence="14" type="ORF">KS4_13380</name>
</gene>
<dbReference type="Pfam" id="PF07517">
    <property type="entry name" value="SecA_DEAD"/>
    <property type="match status" value="1"/>
</dbReference>
<evidence type="ECO:0000259" key="11">
    <source>
        <dbReference type="PROSITE" id="PS51192"/>
    </source>
</evidence>
<dbReference type="GO" id="GO:0031522">
    <property type="term" value="C:cell envelope Sec protein transport complex"/>
    <property type="evidence" value="ECO:0007669"/>
    <property type="project" value="TreeGrafter"/>
</dbReference>
<dbReference type="CDD" id="cd17928">
    <property type="entry name" value="DEXDc_SecA"/>
    <property type="match status" value="1"/>
</dbReference>
<keyword evidence="1 10" id="KW-0813">Transport</keyword>
<evidence type="ECO:0000256" key="9">
    <source>
        <dbReference type="ARBA" id="ARBA00023136"/>
    </source>
</evidence>
<evidence type="ECO:0000259" key="12">
    <source>
        <dbReference type="PROSITE" id="PS51194"/>
    </source>
</evidence>
<comment type="similarity">
    <text evidence="10">Belongs to the SecA family.</text>
</comment>
<comment type="subunit">
    <text evidence="10">Monomer and homodimer. Part of the essential Sec protein translocation apparatus which comprises SecA, SecYEG and auxiliary proteins SecDF. Other proteins may also be involved.</text>
</comment>
<feature type="domain" description="Helicase ATP-binding" evidence="11">
    <location>
        <begin position="147"/>
        <end position="325"/>
    </location>
</feature>
<dbReference type="InterPro" id="IPR014001">
    <property type="entry name" value="Helicase_ATP-bd"/>
</dbReference>
<evidence type="ECO:0000256" key="5">
    <source>
        <dbReference type="ARBA" id="ARBA00022840"/>
    </source>
</evidence>
<dbReference type="PRINTS" id="PR00906">
    <property type="entry name" value="SECA"/>
</dbReference>
<evidence type="ECO:0000313" key="14">
    <source>
        <dbReference type="EMBL" id="QDU33292.1"/>
    </source>
</evidence>
<keyword evidence="4 10" id="KW-0547">Nucleotide-binding</keyword>
<evidence type="ECO:0000256" key="6">
    <source>
        <dbReference type="ARBA" id="ARBA00022927"/>
    </source>
</evidence>
<evidence type="ECO:0000256" key="10">
    <source>
        <dbReference type="HAMAP-Rule" id="MF_01382"/>
    </source>
</evidence>
<keyword evidence="2 10" id="KW-1003">Cell membrane</keyword>
<dbReference type="FunFam" id="3.40.50.300:FF:000429">
    <property type="entry name" value="Preprotein translocase subunit SecA"/>
    <property type="match status" value="1"/>
</dbReference>
<dbReference type="RefSeq" id="WP_145076188.1">
    <property type="nucleotide sequence ID" value="NZ_CP036425.1"/>
</dbReference>
<feature type="binding site" evidence="10">
    <location>
        <position position="574"/>
    </location>
    <ligand>
        <name>ATP</name>
        <dbReference type="ChEBI" id="CHEBI:30616"/>
    </ligand>
</feature>
<keyword evidence="9 10" id="KW-0472">Membrane</keyword>
<evidence type="ECO:0000256" key="1">
    <source>
        <dbReference type="ARBA" id="ARBA00022448"/>
    </source>
</evidence>
<dbReference type="KEGG" id="pcor:KS4_13380"/>
<dbReference type="InterPro" id="IPR000185">
    <property type="entry name" value="SecA"/>
</dbReference>
<dbReference type="PANTHER" id="PTHR30612:SF0">
    <property type="entry name" value="CHLOROPLAST PROTEIN-TRANSPORTING ATPASE"/>
    <property type="match status" value="1"/>
</dbReference>
<name>A0A517YT06_9BACT</name>
<comment type="function">
    <text evidence="10">Part of the Sec protein translocase complex. Interacts with the SecYEG preprotein conducting channel. Has a central role in coupling the hydrolysis of ATP to the transfer of proteins into and across the cell membrane, serving as an ATP-driven molecular motor driving the stepwise translocation of polypeptide chains across the membrane.</text>
</comment>
<evidence type="ECO:0000313" key="15">
    <source>
        <dbReference type="Proteomes" id="UP000317369"/>
    </source>
</evidence>
<dbReference type="HAMAP" id="MF_01382">
    <property type="entry name" value="SecA"/>
    <property type="match status" value="1"/>
</dbReference>
<dbReference type="InterPro" id="IPR036670">
    <property type="entry name" value="SecA_X-link_sf"/>
</dbReference>
<keyword evidence="15" id="KW-1185">Reference proteome</keyword>
<dbReference type="SUPFAM" id="SSF81767">
    <property type="entry name" value="Pre-protein crosslinking domain of SecA"/>
    <property type="match status" value="1"/>
</dbReference>
<evidence type="ECO:0000259" key="13">
    <source>
        <dbReference type="PROSITE" id="PS51196"/>
    </source>
</evidence>
<keyword evidence="3 10" id="KW-0963">Cytoplasm</keyword>
<evidence type="ECO:0000256" key="3">
    <source>
        <dbReference type="ARBA" id="ARBA00022490"/>
    </source>
</evidence>
<dbReference type="InterPro" id="IPR011130">
    <property type="entry name" value="SecA_preprotein_X-link_dom"/>
</dbReference>
<dbReference type="CDD" id="cd18803">
    <property type="entry name" value="SF2_C_secA"/>
    <property type="match status" value="1"/>
</dbReference>
<dbReference type="GO" id="GO:0006605">
    <property type="term" value="P:protein targeting"/>
    <property type="evidence" value="ECO:0007669"/>
    <property type="project" value="UniProtKB-UniRule"/>
</dbReference>
<dbReference type="Gene3D" id="3.90.1440.10">
    <property type="entry name" value="SecA, preprotein cross-linking domain"/>
    <property type="match status" value="1"/>
</dbReference>
<feature type="binding site" evidence="10">
    <location>
        <begin position="163"/>
        <end position="167"/>
    </location>
    <ligand>
        <name>ATP</name>
        <dbReference type="ChEBI" id="CHEBI:30616"/>
    </ligand>
</feature>
<dbReference type="GO" id="GO:0005829">
    <property type="term" value="C:cytosol"/>
    <property type="evidence" value="ECO:0007669"/>
    <property type="project" value="TreeGrafter"/>
</dbReference>
<dbReference type="GO" id="GO:0043952">
    <property type="term" value="P:protein transport by the Sec complex"/>
    <property type="evidence" value="ECO:0007669"/>
    <property type="project" value="TreeGrafter"/>
</dbReference>
<reference evidence="14 15" key="1">
    <citation type="submission" date="2019-02" db="EMBL/GenBank/DDBJ databases">
        <title>Deep-cultivation of Planctomycetes and their phenomic and genomic characterization uncovers novel biology.</title>
        <authorList>
            <person name="Wiegand S."/>
            <person name="Jogler M."/>
            <person name="Boedeker C."/>
            <person name="Pinto D."/>
            <person name="Vollmers J."/>
            <person name="Rivas-Marin E."/>
            <person name="Kohn T."/>
            <person name="Peeters S.H."/>
            <person name="Heuer A."/>
            <person name="Rast P."/>
            <person name="Oberbeckmann S."/>
            <person name="Bunk B."/>
            <person name="Jeske O."/>
            <person name="Meyerdierks A."/>
            <person name="Storesund J.E."/>
            <person name="Kallscheuer N."/>
            <person name="Luecker S."/>
            <person name="Lage O.M."/>
            <person name="Pohl T."/>
            <person name="Merkel B.J."/>
            <person name="Hornburger P."/>
            <person name="Mueller R.-W."/>
            <person name="Bruemmer F."/>
            <person name="Labrenz M."/>
            <person name="Spormann A.M."/>
            <person name="Op den Camp H."/>
            <person name="Overmann J."/>
            <person name="Amann R."/>
            <person name="Jetten M.S.M."/>
            <person name="Mascher T."/>
            <person name="Medema M.H."/>
            <person name="Devos D.P."/>
            <person name="Kaster A.-K."/>
            <person name="Ovreas L."/>
            <person name="Rohde M."/>
            <person name="Galperin M.Y."/>
            <person name="Jogler C."/>
        </authorList>
    </citation>
    <scope>NUCLEOTIDE SEQUENCE [LARGE SCALE GENOMIC DNA]</scope>
    <source>
        <strain evidence="14 15">KS4</strain>
    </source>
</reference>
<comment type="subcellular location">
    <subcellularLocation>
        <location evidence="10">Cell membrane</location>
        <topology evidence="10">Peripheral membrane protein</topology>
        <orientation evidence="10">Cytoplasmic side</orientation>
    </subcellularLocation>
    <subcellularLocation>
        <location evidence="10">Cytoplasm</location>
    </subcellularLocation>
    <text evidence="10">Distribution is 50-50.</text>
</comment>
<feature type="domain" description="SecA family profile" evidence="13">
    <location>
        <begin position="61"/>
        <end position="652"/>
    </location>
</feature>
<dbReference type="Pfam" id="PF01043">
    <property type="entry name" value="SecA_PP_bind"/>
    <property type="match status" value="1"/>
</dbReference>
<dbReference type="InterPro" id="IPR014018">
    <property type="entry name" value="SecA_motor_DEAD"/>
</dbReference>
<dbReference type="GO" id="GO:0008564">
    <property type="term" value="F:protein-exporting ATPase activity"/>
    <property type="evidence" value="ECO:0007669"/>
    <property type="project" value="UniProtKB-EC"/>
</dbReference>
<dbReference type="EC" id="7.4.2.8" evidence="10"/>
<feature type="binding site" evidence="10">
    <location>
        <position position="145"/>
    </location>
    <ligand>
        <name>ATP</name>
        <dbReference type="ChEBI" id="CHEBI:30616"/>
    </ligand>
</feature>
<dbReference type="EMBL" id="CP036425">
    <property type="protein sequence ID" value="QDU33292.1"/>
    <property type="molecule type" value="Genomic_DNA"/>
</dbReference>
<dbReference type="SUPFAM" id="SSF52540">
    <property type="entry name" value="P-loop containing nucleoside triphosphate hydrolases"/>
    <property type="match status" value="2"/>
</dbReference>
<dbReference type="InterPro" id="IPR020937">
    <property type="entry name" value="SecA_CS"/>
</dbReference>
<dbReference type="Gene3D" id="3.40.50.300">
    <property type="entry name" value="P-loop containing nucleotide triphosphate hydrolases"/>
    <property type="match status" value="2"/>
</dbReference>
<dbReference type="GO" id="GO:0005886">
    <property type="term" value="C:plasma membrane"/>
    <property type="evidence" value="ECO:0007669"/>
    <property type="project" value="UniProtKB-SubCell"/>
</dbReference>
<dbReference type="Pfam" id="PF21090">
    <property type="entry name" value="P-loop_SecA"/>
    <property type="match status" value="1"/>
</dbReference>
<keyword evidence="8 10" id="KW-0811">Translocation</keyword>
<dbReference type="GO" id="GO:0017038">
    <property type="term" value="P:protein import"/>
    <property type="evidence" value="ECO:0007669"/>
    <property type="project" value="InterPro"/>
</dbReference>
<evidence type="ECO:0000256" key="4">
    <source>
        <dbReference type="ARBA" id="ARBA00022741"/>
    </source>
</evidence>
<dbReference type="InterPro" id="IPR001650">
    <property type="entry name" value="Helicase_C-like"/>
</dbReference>
<dbReference type="SMART" id="SM00957">
    <property type="entry name" value="SecA_DEAD"/>
    <property type="match status" value="1"/>
</dbReference>
<accession>A0A517YT06</accession>
<dbReference type="PROSITE" id="PS51192">
    <property type="entry name" value="HELICASE_ATP_BIND_1"/>
    <property type="match status" value="1"/>
</dbReference>
<dbReference type="GO" id="GO:0005524">
    <property type="term" value="F:ATP binding"/>
    <property type="evidence" value="ECO:0007669"/>
    <property type="project" value="UniProtKB-UniRule"/>
</dbReference>
<dbReference type="Proteomes" id="UP000317369">
    <property type="component" value="Chromosome"/>
</dbReference>
<dbReference type="OrthoDB" id="9805579at2"/>
<dbReference type="InterPro" id="IPR027417">
    <property type="entry name" value="P-loop_NTPase"/>
</dbReference>
<keyword evidence="6 10" id="KW-0653">Protein transport</keyword>
<dbReference type="PANTHER" id="PTHR30612">
    <property type="entry name" value="SECA INNER MEMBRANE COMPONENT OF SEC PROTEIN SECRETION SYSTEM"/>
    <property type="match status" value="1"/>
</dbReference>
<evidence type="ECO:0000256" key="7">
    <source>
        <dbReference type="ARBA" id="ARBA00022967"/>
    </source>
</evidence>
<evidence type="ECO:0000256" key="2">
    <source>
        <dbReference type="ARBA" id="ARBA00022475"/>
    </source>
</evidence>
<dbReference type="AlphaFoldDB" id="A0A517YT06"/>
<organism evidence="14 15">
    <name type="scientific">Poriferisphaera corsica</name>
    <dbReference type="NCBI Taxonomy" id="2528020"/>
    <lineage>
        <taxon>Bacteria</taxon>
        <taxon>Pseudomonadati</taxon>
        <taxon>Planctomycetota</taxon>
        <taxon>Phycisphaerae</taxon>
        <taxon>Phycisphaerales</taxon>
        <taxon>Phycisphaeraceae</taxon>
        <taxon>Poriferisphaera</taxon>
    </lineage>
</organism>
<protein>
    <recommendedName>
        <fullName evidence="10">Protein translocase subunit SecA</fullName>
        <ecNumber evidence="10">7.4.2.8</ecNumber>
    </recommendedName>
</protein>
<sequence length="686" mass="77837">MAEVIKQHERFTIADDEIKSALDPANMPRIHAQIAWEACKRWQPLKGDREAKKLLKGFDAFWDTGIARFVNLYPRTHVLMKRAAKIIEISETFKDLSEADFKEKIQEYREIYRRSKDDDQSQMIALAIVREASRRSTGMAHYQNQIACALAITRHSLAEMATGEGKTLTATMPAVLEGWRGRGVHVMTSNDYLAHRDAEEMRPVYEYCGLKVSAVTNEMAPNDRRNAYYDDVTYATHQNVAADYLRDKLQLGSIRSLTHSILDRVRSGKKGVSNKLVMRGLAAAVIDEADSILVDESVTPLIISGDSDSTEEEAAYHEARELAQQLIENVDYKVNVKFKEVELTRQGNHHLEELTEEMKGIWQSGRMREEWVNQALTAAHLFNEGEQYIIDDKKIVIVDESTGRLMPDRTWRAGLHQAVEAKEDVPVTGAKETLARISFQRFFRLYPRIGGMTGTGWEARNEMWQMYRLPTVRIPTNKPCVREQLPEKVFSNDEQRWQGVIEEVKRVHQSKRPILIGTRSIETSEKMSDLLKKAGIEHQVLNAVNHAEEADIVSAAGQEGRVTVATNMAGRGTDIKLKQEVKDFGGLHVVSCERNETGRVDRQLFGRAGRQGDPGSAISFAAMDDDLVIRYGPSKIARYLGKFMNGSRAFDKAQQNAEKQAYRQRKSVLKQDDWLRKNLGFAGSEH</sequence>
<dbReference type="InterPro" id="IPR011115">
    <property type="entry name" value="SecA_DEAD"/>
</dbReference>
<dbReference type="InterPro" id="IPR044722">
    <property type="entry name" value="SecA_SF2_C"/>
</dbReference>
<keyword evidence="7 10" id="KW-1278">Translocase</keyword>
<dbReference type="GO" id="GO:0065002">
    <property type="term" value="P:intracellular protein transmembrane transport"/>
    <property type="evidence" value="ECO:0007669"/>
    <property type="project" value="UniProtKB-UniRule"/>
</dbReference>
<dbReference type="SMART" id="SM00958">
    <property type="entry name" value="SecA_PP_bind"/>
    <property type="match status" value="1"/>
</dbReference>
<dbReference type="PROSITE" id="PS51196">
    <property type="entry name" value="SECA_MOTOR_DEAD"/>
    <property type="match status" value="1"/>
</dbReference>
<dbReference type="PROSITE" id="PS51194">
    <property type="entry name" value="HELICASE_CTER"/>
    <property type="match status" value="1"/>
</dbReference>
<feature type="domain" description="Helicase C-terminal" evidence="12">
    <location>
        <begin position="499"/>
        <end position="661"/>
    </location>
</feature>
<comment type="catalytic activity">
    <reaction evidence="10">
        <text>ATP + H2O + cellular proteinSide 1 = ADP + phosphate + cellular proteinSide 2.</text>
        <dbReference type="EC" id="7.4.2.8"/>
    </reaction>
</comment>
<evidence type="ECO:0000256" key="8">
    <source>
        <dbReference type="ARBA" id="ARBA00023010"/>
    </source>
</evidence>
<keyword evidence="5 10" id="KW-0067">ATP-binding</keyword>